<evidence type="ECO:0000256" key="1">
    <source>
        <dbReference type="SAM" id="MobiDB-lite"/>
    </source>
</evidence>
<reference evidence="2" key="2">
    <citation type="submission" date="2023-05" db="EMBL/GenBank/DDBJ databases">
        <authorList>
            <consortium name="Lawrence Berkeley National Laboratory"/>
            <person name="Steindorff A."/>
            <person name="Hensen N."/>
            <person name="Bonometti L."/>
            <person name="Westerberg I."/>
            <person name="Brannstrom I.O."/>
            <person name="Guillou S."/>
            <person name="Cros-Aarteil S."/>
            <person name="Calhoun S."/>
            <person name="Haridas S."/>
            <person name="Kuo A."/>
            <person name="Mondo S."/>
            <person name="Pangilinan J."/>
            <person name="Riley R."/>
            <person name="Labutti K."/>
            <person name="Andreopoulos B."/>
            <person name="Lipzen A."/>
            <person name="Chen C."/>
            <person name="Yanf M."/>
            <person name="Daum C."/>
            <person name="Ng V."/>
            <person name="Clum A."/>
            <person name="Ohm R."/>
            <person name="Martin F."/>
            <person name="Silar P."/>
            <person name="Natvig D."/>
            <person name="Lalanne C."/>
            <person name="Gautier V."/>
            <person name="Ament-Velasquez S.L."/>
            <person name="Kruys A."/>
            <person name="Hutchinson M.I."/>
            <person name="Powell A.J."/>
            <person name="Barry K."/>
            <person name="Miller A.N."/>
            <person name="Grigoriev I.V."/>
            <person name="Debuchy R."/>
            <person name="Gladieux P."/>
            <person name="Thoren M.H."/>
            <person name="Johannesson H."/>
        </authorList>
    </citation>
    <scope>NUCLEOTIDE SEQUENCE</scope>
    <source>
        <strain evidence="2">PSN293</strain>
    </source>
</reference>
<dbReference type="PANTHER" id="PTHR40628">
    <property type="entry name" value="CHROMO DOMAIN-CONTAINING PROTEIN"/>
    <property type="match status" value="1"/>
</dbReference>
<dbReference type="Proteomes" id="UP001301769">
    <property type="component" value="Unassembled WGS sequence"/>
</dbReference>
<dbReference type="EMBL" id="MU858155">
    <property type="protein sequence ID" value="KAK4211199.1"/>
    <property type="molecule type" value="Genomic_DNA"/>
</dbReference>
<accession>A0AAN6Y2D8</accession>
<gene>
    <name evidence="2" type="ORF">QBC37DRAFT_376326</name>
</gene>
<keyword evidence="3" id="KW-1185">Reference proteome</keyword>
<proteinExistence type="predicted"/>
<dbReference type="AlphaFoldDB" id="A0AAN6Y2D8"/>
<evidence type="ECO:0000313" key="2">
    <source>
        <dbReference type="EMBL" id="KAK4211199.1"/>
    </source>
</evidence>
<evidence type="ECO:0000313" key="3">
    <source>
        <dbReference type="Proteomes" id="UP001301769"/>
    </source>
</evidence>
<name>A0AAN6Y2D8_9PEZI</name>
<dbReference type="PANTHER" id="PTHR40628:SF1">
    <property type="entry name" value="CHROMO DOMAIN-CONTAINING PROTEIN"/>
    <property type="match status" value="1"/>
</dbReference>
<sequence>MSEPSVSYEGHYKLKPGVSPEEYYDPNVEDTSTPCTTWVYSVSATVHVAKNRDLFISYRVFERSTVSVTSSSDGAEPKTWTEEIVGVGNVDTHVLHVPSSMCNILAGAAPGMSNFEIKPLPGATHGERTICDENNRQELKLSGPPVGPVPAPTPPAQLGKLGNPSTTWTDDKDRARWTKKKSRPPGFRVGRRKDAGRVGGTGIKVMQMLFDSDDTEEELERQDRSLFVGHKLKYGDVGMP</sequence>
<feature type="region of interest" description="Disordered" evidence="1">
    <location>
        <begin position="154"/>
        <end position="185"/>
    </location>
</feature>
<organism evidence="2 3">
    <name type="scientific">Rhypophila decipiens</name>
    <dbReference type="NCBI Taxonomy" id="261697"/>
    <lineage>
        <taxon>Eukaryota</taxon>
        <taxon>Fungi</taxon>
        <taxon>Dikarya</taxon>
        <taxon>Ascomycota</taxon>
        <taxon>Pezizomycotina</taxon>
        <taxon>Sordariomycetes</taxon>
        <taxon>Sordariomycetidae</taxon>
        <taxon>Sordariales</taxon>
        <taxon>Naviculisporaceae</taxon>
        <taxon>Rhypophila</taxon>
    </lineage>
</organism>
<comment type="caution">
    <text evidence="2">The sequence shown here is derived from an EMBL/GenBank/DDBJ whole genome shotgun (WGS) entry which is preliminary data.</text>
</comment>
<reference evidence="2" key="1">
    <citation type="journal article" date="2023" name="Mol. Phylogenet. Evol.">
        <title>Genome-scale phylogeny and comparative genomics of the fungal order Sordariales.</title>
        <authorList>
            <person name="Hensen N."/>
            <person name="Bonometti L."/>
            <person name="Westerberg I."/>
            <person name="Brannstrom I.O."/>
            <person name="Guillou S."/>
            <person name="Cros-Aarteil S."/>
            <person name="Calhoun S."/>
            <person name="Haridas S."/>
            <person name="Kuo A."/>
            <person name="Mondo S."/>
            <person name="Pangilinan J."/>
            <person name="Riley R."/>
            <person name="LaButti K."/>
            <person name="Andreopoulos B."/>
            <person name="Lipzen A."/>
            <person name="Chen C."/>
            <person name="Yan M."/>
            <person name="Daum C."/>
            <person name="Ng V."/>
            <person name="Clum A."/>
            <person name="Steindorff A."/>
            <person name="Ohm R.A."/>
            <person name="Martin F."/>
            <person name="Silar P."/>
            <person name="Natvig D.O."/>
            <person name="Lalanne C."/>
            <person name="Gautier V."/>
            <person name="Ament-Velasquez S.L."/>
            <person name="Kruys A."/>
            <person name="Hutchinson M.I."/>
            <person name="Powell A.J."/>
            <person name="Barry K."/>
            <person name="Miller A.N."/>
            <person name="Grigoriev I.V."/>
            <person name="Debuchy R."/>
            <person name="Gladieux P."/>
            <person name="Hiltunen Thoren M."/>
            <person name="Johannesson H."/>
        </authorList>
    </citation>
    <scope>NUCLEOTIDE SEQUENCE</scope>
    <source>
        <strain evidence="2">PSN293</strain>
    </source>
</reference>
<protein>
    <submittedName>
        <fullName evidence="2">Uncharacterized protein</fullName>
    </submittedName>
</protein>